<evidence type="ECO:0000313" key="2">
    <source>
        <dbReference type="EMBL" id="CAD8128427.1"/>
    </source>
</evidence>
<reference evidence="2" key="1">
    <citation type="submission" date="2021-01" db="EMBL/GenBank/DDBJ databases">
        <authorList>
            <consortium name="Genoscope - CEA"/>
            <person name="William W."/>
        </authorList>
    </citation>
    <scope>NUCLEOTIDE SEQUENCE</scope>
</reference>
<evidence type="ECO:0008006" key="4">
    <source>
        <dbReference type="Google" id="ProtNLM"/>
    </source>
</evidence>
<keyword evidence="1" id="KW-0472">Membrane</keyword>
<dbReference type="AlphaFoldDB" id="A0A8S1RLZ1"/>
<keyword evidence="1" id="KW-0812">Transmembrane</keyword>
<feature type="transmembrane region" description="Helical" evidence="1">
    <location>
        <begin position="100"/>
        <end position="122"/>
    </location>
</feature>
<gene>
    <name evidence="2" type="ORF">PSON_ATCC_30995.1.T1890002</name>
</gene>
<organism evidence="2 3">
    <name type="scientific">Paramecium sonneborni</name>
    <dbReference type="NCBI Taxonomy" id="65129"/>
    <lineage>
        <taxon>Eukaryota</taxon>
        <taxon>Sar</taxon>
        <taxon>Alveolata</taxon>
        <taxon>Ciliophora</taxon>
        <taxon>Intramacronucleata</taxon>
        <taxon>Oligohymenophorea</taxon>
        <taxon>Peniculida</taxon>
        <taxon>Parameciidae</taxon>
        <taxon>Paramecium</taxon>
    </lineage>
</organism>
<dbReference type="EMBL" id="CAJJDN010000189">
    <property type="protein sequence ID" value="CAD8128427.1"/>
    <property type="molecule type" value="Genomic_DNA"/>
</dbReference>
<evidence type="ECO:0000313" key="3">
    <source>
        <dbReference type="Proteomes" id="UP000692954"/>
    </source>
</evidence>
<name>A0A8S1RLZ1_9CILI</name>
<keyword evidence="3" id="KW-1185">Reference proteome</keyword>
<protein>
    <recommendedName>
        <fullName evidence="4">Transmembrane protein</fullName>
    </recommendedName>
</protein>
<sequence>MKFKTKPFKFQDLNGQKLGFVCVNFFLLQHSIIRLLKIKINLIQLAGRFMNTQVKGIFYQLSLKYWTIILINLKVNNKTYQKSSAKVQIKIENMLKKGYIISQFLIYYLKSYLIFLKCLYLLEKFIIKSLSRYQNCLNMQVKFQ</sequence>
<evidence type="ECO:0000256" key="1">
    <source>
        <dbReference type="SAM" id="Phobius"/>
    </source>
</evidence>
<proteinExistence type="predicted"/>
<accession>A0A8S1RLZ1</accession>
<keyword evidence="1" id="KW-1133">Transmembrane helix</keyword>
<comment type="caution">
    <text evidence="2">The sequence shown here is derived from an EMBL/GenBank/DDBJ whole genome shotgun (WGS) entry which is preliminary data.</text>
</comment>
<dbReference type="Proteomes" id="UP000692954">
    <property type="component" value="Unassembled WGS sequence"/>
</dbReference>